<dbReference type="InterPro" id="IPR003591">
    <property type="entry name" value="Leu-rich_rpt_typical-subtyp"/>
</dbReference>
<name>A0A814BDG8_9BILA</name>
<dbReference type="Pfam" id="PF13855">
    <property type="entry name" value="LRR_8"/>
    <property type="match status" value="2"/>
</dbReference>
<evidence type="ECO:0000256" key="3">
    <source>
        <dbReference type="ARBA" id="ARBA00022737"/>
    </source>
</evidence>
<reference evidence="4" key="1">
    <citation type="submission" date="2021-02" db="EMBL/GenBank/DDBJ databases">
        <authorList>
            <person name="Nowell W R."/>
        </authorList>
    </citation>
    <scope>NUCLEOTIDE SEQUENCE</scope>
    <source>
        <strain evidence="4">Ploen Becks lab</strain>
    </source>
</reference>
<dbReference type="GO" id="GO:0005615">
    <property type="term" value="C:extracellular space"/>
    <property type="evidence" value="ECO:0007669"/>
    <property type="project" value="TreeGrafter"/>
</dbReference>
<dbReference type="InterPro" id="IPR050328">
    <property type="entry name" value="Dev_Immune_Receptor"/>
</dbReference>
<keyword evidence="1" id="KW-0433">Leucine-rich repeat</keyword>
<dbReference type="Gene3D" id="3.80.10.10">
    <property type="entry name" value="Ribonuclease Inhibitor"/>
    <property type="match status" value="3"/>
</dbReference>
<comment type="caution">
    <text evidence="4">The sequence shown here is derived from an EMBL/GenBank/DDBJ whole genome shotgun (WGS) entry which is preliminary data.</text>
</comment>
<dbReference type="PANTHER" id="PTHR24373">
    <property type="entry name" value="SLIT RELATED LEUCINE-RICH REPEAT NEURONAL PROTEIN"/>
    <property type="match status" value="1"/>
</dbReference>
<dbReference type="InterPro" id="IPR001611">
    <property type="entry name" value="Leu-rich_rpt"/>
</dbReference>
<evidence type="ECO:0000313" key="4">
    <source>
        <dbReference type="EMBL" id="CAF0926085.1"/>
    </source>
</evidence>
<organism evidence="4 5">
    <name type="scientific">Brachionus calyciflorus</name>
    <dbReference type="NCBI Taxonomy" id="104777"/>
    <lineage>
        <taxon>Eukaryota</taxon>
        <taxon>Metazoa</taxon>
        <taxon>Spiralia</taxon>
        <taxon>Gnathifera</taxon>
        <taxon>Rotifera</taxon>
        <taxon>Eurotatoria</taxon>
        <taxon>Monogononta</taxon>
        <taxon>Pseudotrocha</taxon>
        <taxon>Ploima</taxon>
        <taxon>Brachionidae</taxon>
        <taxon>Brachionus</taxon>
    </lineage>
</organism>
<sequence length="339" mass="39071">MLMIIKNSFSTSANNQENILNCLNECLKYEDCQVVHYSQNKICRTYIVISPEDIYQNEIYFYRNISDVFASKNFTSLYFKCQMLLNNSNELDFSSKTIFNIQPFSFKSKPNLILLNLSFNLLTSLKSNVFFNLTQLTNLDLSYNKIDQLSSDLILLSLNDNNLSELDSSLVQNLKSLQFFFASNNNLSLPEDYFVNLTTLCNLQLYNNKIESIQVNTLKNLLVLQLGKNNIKYFQTNLTKLQTILLLENPLRYLNYSIIDTDNSPLTLLNINGCGLTHVERIAFQNLKQLNQLVMGANTLTNVDPNLFDDLNNLKKVHITNMALVNQLKAIYPNITFYL</sequence>
<dbReference type="SMART" id="SM00369">
    <property type="entry name" value="LRR_TYP"/>
    <property type="match status" value="4"/>
</dbReference>
<gene>
    <name evidence="4" type="ORF">OXX778_LOCUS12648</name>
</gene>
<accession>A0A814BDG8</accession>
<keyword evidence="2" id="KW-0732">Signal</keyword>
<dbReference type="PANTHER" id="PTHR24373:SF370">
    <property type="entry name" value="FISH-LIPS, ISOFORM E"/>
    <property type="match status" value="1"/>
</dbReference>
<dbReference type="InterPro" id="IPR032675">
    <property type="entry name" value="LRR_dom_sf"/>
</dbReference>
<evidence type="ECO:0000256" key="1">
    <source>
        <dbReference type="ARBA" id="ARBA00022614"/>
    </source>
</evidence>
<dbReference type="EMBL" id="CAJNOC010002319">
    <property type="protein sequence ID" value="CAF0926085.1"/>
    <property type="molecule type" value="Genomic_DNA"/>
</dbReference>
<proteinExistence type="predicted"/>
<keyword evidence="5" id="KW-1185">Reference proteome</keyword>
<dbReference type="GO" id="GO:0031012">
    <property type="term" value="C:extracellular matrix"/>
    <property type="evidence" value="ECO:0007669"/>
    <property type="project" value="TreeGrafter"/>
</dbReference>
<evidence type="ECO:0000313" key="5">
    <source>
        <dbReference type="Proteomes" id="UP000663879"/>
    </source>
</evidence>
<dbReference type="SUPFAM" id="SSF52058">
    <property type="entry name" value="L domain-like"/>
    <property type="match status" value="1"/>
</dbReference>
<protein>
    <submittedName>
        <fullName evidence="4">Uncharacterized protein</fullName>
    </submittedName>
</protein>
<dbReference type="PROSITE" id="PS51450">
    <property type="entry name" value="LRR"/>
    <property type="match status" value="1"/>
</dbReference>
<dbReference type="Proteomes" id="UP000663879">
    <property type="component" value="Unassembled WGS sequence"/>
</dbReference>
<evidence type="ECO:0000256" key="2">
    <source>
        <dbReference type="ARBA" id="ARBA00022729"/>
    </source>
</evidence>
<keyword evidence="3" id="KW-0677">Repeat</keyword>
<dbReference type="AlphaFoldDB" id="A0A814BDG8"/>
<dbReference type="OrthoDB" id="694479at2759"/>